<keyword evidence="3 9" id="KW-1003">Cell membrane</keyword>
<feature type="transmembrane region" description="Helical" evidence="9">
    <location>
        <begin position="132"/>
        <end position="150"/>
    </location>
</feature>
<dbReference type="PROSITE" id="PS50263">
    <property type="entry name" value="CN_HYDROLASE"/>
    <property type="match status" value="1"/>
</dbReference>
<organism evidence="11 12">
    <name type="scientific">Psychromonas arctica</name>
    <dbReference type="NCBI Taxonomy" id="168275"/>
    <lineage>
        <taxon>Bacteria</taxon>
        <taxon>Pseudomonadati</taxon>
        <taxon>Pseudomonadota</taxon>
        <taxon>Gammaproteobacteria</taxon>
        <taxon>Alteromonadales</taxon>
        <taxon>Psychromonadaceae</taxon>
        <taxon>Psychromonas</taxon>
    </lineage>
</organism>
<reference evidence="11 12" key="1">
    <citation type="submission" date="2024-02" db="EMBL/GenBank/DDBJ databases">
        <title>Bacteria isolated from the canopy kelp, Nereocystis luetkeana.</title>
        <authorList>
            <person name="Pfister C.A."/>
            <person name="Younker I.T."/>
            <person name="Light S.H."/>
        </authorList>
    </citation>
    <scope>NUCLEOTIDE SEQUENCE [LARGE SCALE GENOMIC DNA]</scope>
    <source>
        <strain evidence="11 12">TI.2.07</strain>
    </source>
</reference>
<dbReference type="InterPro" id="IPR036526">
    <property type="entry name" value="C-N_Hydrolase_sf"/>
</dbReference>
<dbReference type="Pfam" id="PF20154">
    <property type="entry name" value="LNT_N"/>
    <property type="match status" value="1"/>
</dbReference>
<sequence>MKKYLSKLLNKATSSLSAQLLTAAFLGAIQVFAFAPFQQWWVLYPSFVGIFLLLKKVQQQHKKLFLVSFIFNLSMFVATLHWIYVSMDLFGGMPLIISALLIVLLCAYLALFPSLALWLTYKIPTKSSVIRLLLIMPSLWLITDWLRGWVLTGFPWAYLGYSHADTVLVGFAPILGVQGITLAILLICACLTLLTLKKSPKLASLLILAVVMSGYSLKQLTFTELQPAIKVALVQGNIDQNKKWEPNELYPSILKYLELSGIRNSKDNSGNDLITAKKPAETELVIWPESAIAGLEVDMQRFLQSLSLKFTQENKALLTGIINYDVNNKDYYNSIIMLGKLPPGQGYSQTSPNRYAKHQLLPIGEFVPFEDLLRPLAPYFNLPMSSFQRGGEIQENLKFSNSTLAPALCYEIAFPELLRKNVHEKTGLIITLSNDAWFGDSIGPAQHLEIARMRAIELGRPLLRSTNNGITAIYDSLGNELGRLPSNTDAVLRRAVQPAYGQTPYQQVGQTPLFIFCLLSLISAFVLIKRKAA</sequence>
<dbReference type="EMBL" id="JBAKBA010000011">
    <property type="protein sequence ID" value="MEL0658768.1"/>
    <property type="molecule type" value="Genomic_DNA"/>
</dbReference>
<dbReference type="SUPFAM" id="SSF56317">
    <property type="entry name" value="Carbon-nitrogen hydrolase"/>
    <property type="match status" value="1"/>
</dbReference>
<feature type="transmembrane region" description="Helical" evidence="9">
    <location>
        <begin position="40"/>
        <end position="57"/>
    </location>
</feature>
<accession>A0ABU9HAE0</accession>
<comment type="subcellular location">
    <subcellularLocation>
        <location evidence="1 9">Cell membrane</location>
        <topology evidence="1 9">Multi-pass membrane protein</topology>
    </subcellularLocation>
</comment>
<keyword evidence="4 9" id="KW-0808">Transferase</keyword>
<comment type="caution">
    <text evidence="11">The sequence shown here is derived from an EMBL/GenBank/DDBJ whole genome shotgun (WGS) entry which is preliminary data.</text>
</comment>
<proteinExistence type="inferred from homology"/>
<dbReference type="InterPro" id="IPR004563">
    <property type="entry name" value="Apolipo_AcylTrfase"/>
</dbReference>
<dbReference type="EC" id="2.3.1.269" evidence="9"/>
<comment type="catalytic activity">
    <reaction evidence="9">
        <text>N-terminal S-1,2-diacyl-sn-glyceryl-L-cysteinyl-[lipoprotein] + a glycerophospholipid = N-acyl-S-1,2-diacyl-sn-glyceryl-L-cysteinyl-[lipoprotein] + a 2-acyl-sn-glycero-3-phospholipid + H(+)</text>
        <dbReference type="Rhea" id="RHEA:48228"/>
        <dbReference type="Rhea" id="RHEA-COMP:14681"/>
        <dbReference type="Rhea" id="RHEA-COMP:14684"/>
        <dbReference type="ChEBI" id="CHEBI:15378"/>
        <dbReference type="ChEBI" id="CHEBI:136912"/>
        <dbReference type="ChEBI" id="CHEBI:140656"/>
        <dbReference type="ChEBI" id="CHEBI:140657"/>
        <dbReference type="ChEBI" id="CHEBI:140660"/>
        <dbReference type="EC" id="2.3.1.269"/>
    </reaction>
</comment>
<dbReference type="HAMAP" id="MF_01148">
    <property type="entry name" value="Lnt"/>
    <property type="match status" value="1"/>
</dbReference>
<feature type="transmembrane region" description="Helical" evidence="9">
    <location>
        <begin position="170"/>
        <end position="194"/>
    </location>
</feature>
<gene>
    <name evidence="9 11" type="primary">lnt</name>
    <name evidence="11" type="ORF">V6255_06385</name>
</gene>
<evidence type="ECO:0000313" key="12">
    <source>
        <dbReference type="Proteomes" id="UP001366060"/>
    </source>
</evidence>
<dbReference type="Proteomes" id="UP001366060">
    <property type="component" value="Unassembled WGS sequence"/>
</dbReference>
<comment type="function">
    <text evidence="9">Catalyzes the phospholipid dependent N-acylation of the N-terminal cysteine of apolipoprotein, the last step in lipoprotein maturation.</text>
</comment>
<feature type="transmembrane region" description="Helical" evidence="9">
    <location>
        <begin position="201"/>
        <end position="217"/>
    </location>
</feature>
<protein>
    <recommendedName>
        <fullName evidence="9">Apolipoprotein N-acyltransferase</fullName>
        <shortName evidence="9">ALP N-acyltransferase</shortName>
        <ecNumber evidence="9">2.3.1.269</ecNumber>
    </recommendedName>
</protein>
<keyword evidence="12" id="KW-1185">Reference proteome</keyword>
<dbReference type="InterPro" id="IPR003010">
    <property type="entry name" value="C-N_Hydrolase"/>
</dbReference>
<dbReference type="RefSeq" id="WP_341627404.1">
    <property type="nucleotide sequence ID" value="NZ_JBAKBA010000011.1"/>
</dbReference>
<keyword evidence="7 9" id="KW-0472">Membrane</keyword>
<dbReference type="PANTHER" id="PTHR38686">
    <property type="entry name" value="APOLIPOPROTEIN N-ACYLTRANSFERASE"/>
    <property type="match status" value="1"/>
</dbReference>
<keyword evidence="6 9" id="KW-1133">Transmembrane helix</keyword>
<name>A0ABU9HAE0_9GAMM</name>
<feature type="transmembrane region" description="Helical" evidence="9">
    <location>
        <begin position="96"/>
        <end position="120"/>
    </location>
</feature>
<evidence type="ECO:0000313" key="11">
    <source>
        <dbReference type="EMBL" id="MEL0658768.1"/>
    </source>
</evidence>
<comment type="pathway">
    <text evidence="9">Protein modification; lipoprotein biosynthesis (N-acyl transfer).</text>
</comment>
<keyword evidence="8 9" id="KW-0012">Acyltransferase</keyword>
<dbReference type="InterPro" id="IPR045378">
    <property type="entry name" value="LNT_N"/>
</dbReference>
<dbReference type="CDD" id="cd07571">
    <property type="entry name" value="ALP_N-acyl_transferase"/>
    <property type="match status" value="1"/>
</dbReference>
<evidence type="ECO:0000256" key="3">
    <source>
        <dbReference type="ARBA" id="ARBA00022475"/>
    </source>
</evidence>
<feature type="transmembrane region" description="Helical" evidence="9">
    <location>
        <begin position="511"/>
        <end position="528"/>
    </location>
</feature>
<feature type="transmembrane region" description="Helical" evidence="9">
    <location>
        <begin position="64"/>
        <end position="84"/>
    </location>
</feature>
<evidence type="ECO:0000256" key="6">
    <source>
        <dbReference type="ARBA" id="ARBA00022989"/>
    </source>
</evidence>
<evidence type="ECO:0000256" key="9">
    <source>
        <dbReference type="HAMAP-Rule" id="MF_01148"/>
    </source>
</evidence>
<evidence type="ECO:0000256" key="2">
    <source>
        <dbReference type="ARBA" id="ARBA00010065"/>
    </source>
</evidence>
<dbReference type="NCBIfam" id="TIGR00546">
    <property type="entry name" value="lnt"/>
    <property type="match status" value="1"/>
</dbReference>
<evidence type="ECO:0000256" key="5">
    <source>
        <dbReference type="ARBA" id="ARBA00022692"/>
    </source>
</evidence>
<feature type="domain" description="CN hydrolase" evidence="10">
    <location>
        <begin position="234"/>
        <end position="498"/>
    </location>
</feature>
<dbReference type="Gene3D" id="3.60.110.10">
    <property type="entry name" value="Carbon-nitrogen hydrolase"/>
    <property type="match status" value="1"/>
</dbReference>
<evidence type="ECO:0000259" key="10">
    <source>
        <dbReference type="PROSITE" id="PS50263"/>
    </source>
</evidence>
<comment type="similarity">
    <text evidence="2 9">Belongs to the CN hydrolase family. Apolipoprotein N-acyltransferase subfamily.</text>
</comment>
<dbReference type="Pfam" id="PF00795">
    <property type="entry name" value="CN_hydrolase"/>
    <property type="match status" value="1"/>
</dbReference>
<dbReference type="PANTHER" id="PTHR38686:SF1">
    <property type="entry name" value="APOLIPOPROTEIN N-ACYLTRANSFERASE"/>
    <property type="match status" value="1"/>
</dbReference>
<evidence type="ECO:0000256" key="7">
    <source>
        <dbReference type="ARBA" id="ARBA00023136"/>
    </source>
</evidence>
<keyword evidence="5 9" id="KW-0812">Transmembrane</keyword>
<evidence type="ECO:0000256" key="8">
    <source>
        <dbReference type="ARBA" id="ARBA00023315"/>
    </source>
</evidence>
<evidence type="ECO:0000256" key="4">
    <source>
        <dbReference type="ARBA" id="ARBA00022679"/>
    </source>
</evidence>
<evidence type="ECO:0000256" key="1">
    <source>
        <dbReference type="ARBA" id="ARBA00004651"/>
    </source>
</evidence>
<feature type="transmembrane region" description="Helical" evidence="9">
    <location>
        <begin position="12"/>
        <end position="34"/>
    </location>
</feature>